<name>A0A1B0A4G4_GLOPL</name>
<dbReference type="Proteomes" id="UP000092445">
    <property type="component" value="Unassembled WGS sequence"/>
</dbReference>
<dbReference type="EnsemblMetazoa" id="GPAI034222-RA">
    <property type="protein sequence ID" value="GPAI034222-PA"/>
    <property type="gene ID" value="GPAI034222"/>
</dbReference>
<evidence type="ECO:0000313" key="4">
    <source>
        <dbReference type="Proteomes" id="UP000092445"/>
    </source>
</evidence>
<dbReference type="STRING" id="7398.A0A1B0A4G4"/>
<sequence length="74" mass="8493">MKLTNLMTLVVTVMFVIFGIQLNAVAALCPCPRIYDPVCADDMITYSNRCEFECSNTEMKRNGRQLRVLRWGQC</sequence>
<accession>A0A1B0A4G4</accession>
<dbReference type="CDD" id="cd00104">
    <property type="entry name" value="KAZAL_FS"/>
    <property type="match status" value="1"/>
</dbReference>
<dbReference type="InterPro" id="IPR002350">
    <property type="entry name" value="Kazal_dom"/>
</dbReference>
<evidence type="ECO:0000313" key="3">
    <source>
        <dbReference type="EnsemblMetazoa" id="GPAI034222-PA"/>
    </source>
</evidence>
<dbReference type="PROSITE" id="PS00282">
    <property type="entry name" value="KAZAL_1"/>
    <property type="match status" value="1"/>
</dbReference>
<dbReference type="Pfam" id="PF00050">
    <property type="entry name" value="Kazal_1"/>
    <property type="match status" value="1"/>
</dbReference>
<proteinExistence type="predicted"/>
<dbReference type="AlphaFoldDB" id="A0A1B0A4G4"/>
<organism evidence="3 4">
    <name type="scientific">Glossina pallidipes</name>
    <name type="common">Tsetse fly</name>
    <dbReference type="NCBI Taxonomy" id="7398"/>
    <lineage>
        <taxon>Eukaryota</taxon>
        <taxon>Metazoa</taxon>
        <taxon>Ecdysozoa</taxon>
        <taxon>Arthropoda</taxon>
        <taxon>Hexapoda</taxon>
        <taxon>Insecta</taxon>
        <taxon>Pterygota</taxon>
        <taxon>Neoptera</taxon>
        <taxon>Endopterygota</taxon>
        <taxon>Diptera</taxon>
        <taxon>Brachycera</taxon>
        <taxon>Muscomorpha</taxon>
        <taxon>Hippoboscoidea</taxon>
        <taxon>Glossinidae</taxon>
        <taxon>Glossina</taxon>
    </lineage>
</organism>
<dbReference type="SMART" id="SM00280">
    <property type="entry name" value="KAZAL"/>
    <property type="match status" value="1"/>
</dbReference>
<dbReference type="VEuPathDB" id="VectorBase:GPAI034222"/>
<feature type="chain" id="PRO_5008403469" evidence="1">
    <location>
        <begin position="28"/>
        <end position="74"/>
    </location>
</feature>
<evidence type="ECO:0000256" key="1">
    <source>
        <dbReference type="SAM" id="SignalP"/>
    </source>
</evidence>
<dbReference type="Gene3D" id="3.30.60.30">
    <property type="match status" value="1"/>
</dbReference>
<dbReference type="PROSITE" id="PS51465">
    <property type="entry name" value="KAZAL_2"/>
    <property type="match status" value="1"/>
</dbReference>
<evidence type="ECO:0000259" key="2">
    <source>
        <dbReference type="PROSITE" id="PS51465"/>
    </source>
</evidence>
<feature type="signal peptide" evidence="1">
    <location>
        <begin position="1"/>
        <end position="27"/>
    </location>
</feature>
<reference evidence="4" key="1">
    <citation type="submission" date="2014-03" db="EMBL/GenBank/DDBJ databases">
        <authorList>
            <person name="Aksoy S."/>
            <person name="Warren W."/>
            <person name="Wilson R.K."/>
        </authorList>
    </citation>
    <scope>NUCLEOTIDE SEQUENCE [LARGE SCALE GENOMIC DNA]</scope>
    <source>
        <strain evidence="4">IAEA</strain>
    </source>
</reference>
<reference evidence="3" key="2">
    <citation type="submission" date="2020-05" db="UniProtKB">
        <authorList>
            <consortium name="EnsemblMetazoa"/>
        </authorList>
    </citation>
    <scope>IDENTIFICATION</scope>
    <source>
        <strain evidence="3">IAEA</strain>
    </source>
</reference>
<dbReference type="InterPro" id="IPR036058">
    <property type="entry name" value="Kazal_dom_sf"/>
</dbReference>
<dbReference type="SUPFAM" id="SSF100895">
    <property type="entry name" value="Kazal-type serine protease inhibitors"/>
    <property type="match status" value="1"/>
</dbReference>
<feature type="domain" description="Kazal-like" evidence="2">
    <location>
        <begin position="23"/>
        <end position="74"/>
    </location>
</feature>
<keyword evidence="4" id="KW-1185">Reference proteome</keyword>
<protein>
    <submittedName>
        <fullName evidence="3">Kazal-like domain-containing protein</fullName>
    </submittedName>
</protein>
<keyword evidence="1" id="KW-0732">Signal</keyword>